<dbReference type="InterPro" id="IPR045211">
    <property type="entry name" value="TFP11/STIP/Ntr1"/>
</dbReference>
<reference evidence="4 5" key="1">
    <citation type="submission" date="2016-03" db="EMBL/GenBank/DDBJ databases">
        <title>How can Kluyveromyces marxianus grow so fast - potential evolutionary course in Saccharomyces Complex revealed by comparative genomics.</title>
        <authorList>
            <person name="Mo W."/>
            <person name="Lu W."/>
            <person name="Yang X."/>
            <person name="Qi J."/>
            <person name="Lv H."/>
        </authorList>
    </citation>
    <scope>NUCLEOTIDE SEQUENCE [LARGE SCALE GENOMIC DNA]</scope>
    <source>
        <strain evidence="4 5">FIM1</strain>
    </source>
</reference>
<reference evidence="4 5" key="2">
    <citation type="submission" date="2019-11" db="EMBL/GenBank/DDBJ databases">
        <authorList>
            <person name="Lu H."/>
        </authorList>
    </citation>
    <scope>NUCLEOTIDE SEQUENCE [LARGE SCALE GENOMIC DNA]</scope>
    <source>
        <strain evidence="4 5">FIM1</strain>
    </source>
</reference>
<feature type="region of interest" description="Disordered" evidence="2">
    <location>
        <begin position="1"/>
        <end position="42"/>
    </location>
</feature>
<evidence type="ECO:0000313" key="5">
    <source>
        <dbReference type="Proteomes" id="UP000422736"/>
    </source>
</evidence>
<dbReference type="PANTHER" id="PTHR23329:SF1">
    <property type="entry name" value="TUFTELIN-INTERACTING PROTEIN 11"/>
    <property type="match status" value="1"/>
</dbReference>
<accession>A0ABX6ERR2</accession>
<name>A0ABX6ERR2_KLUMA</name>
<evidence type="ECO:0000259" key="3">
    <source>
        <dbReference type="PROSITE" id="PS50174"/>
    </source>
</evidence>
<evidence type="ECO:0000256" key="1">
    <source>
        <dbReference type="SAM" id="Coils"/>
    </source>
</evidence>
<dbReference type="InterPro" id="IPR000467">
    <property type="entry name" value="G_patch_dom"/>
</dbReference>
<keyword evidence="1" id="KW-0175">Coiled coil</keyword>
<dbReference type="PANTHER" id="PTHR23329">
    <property type="entry name" value="TUFTELIN-INTERACTING PROTEIN 11-RELATED"/>
    <property type="match status" value="1"/>
</dbReference>
<organism evidence="4 5">
    <name type="scientific">Kluyveromyces marxianus</name>
    <name type="common">Yeast</name>
    <name type="synonym">Candida kefyr</name>
    <dbReference type="NCBI Taxonomy" id="4911"/>
    <lineage>
        <taxon>Eukaryota</taxon>
        <taxon>Fungi</taxon>
        <taxon>Dikarya</taxon>
        <taxon>Ascomycota</taxon>
        <taxon>Saccharomycotina</taxon>
        <taxon>Saccharomycetes</taxon>
        <taxon>Saccharomycetales</taxon>
        <taxon>Saccharomycetaceae</taxon>
        <taxon>Kluyveromyces</taxon>
    </lineage>
</organism>
<proteinExistence type="predicted"/>
<feature type="domain" description="G-patch" evidence="3">
    <location>
        <begin position="51"/>
        <end position="97"/>
    </location>
</feature>
<evidence type="ECO:0000313" key="4">
    <source>
        <dbReference type="EMBL" id="QGN13574.1"/>
    </source>
</evidence>
<keyword evidence="5" id="KW-1185">Reference proteome</keyword>
<dbReference type="EMBL" id="CP015054">
    <property type="protein sequence ID" value="QGN13574.1"/>
    <property type="molecule type" value="Genomic_DNA"/>
</dbReference>
<protein>
    <submittedName>
        <fullName evidence="4">Pre-mRNA-splicing factor SPP382</fullName>
    </submittedName>
</protein>
<dbReference type="Proteomes" id="UP000422736">
    <property type="component" value="Chromosome 1"/>
</dbReference>
<feature type="region of interest" description="Disordered" evidence="2">
    <location>
        <begin position="101"/>
        <end position="128"/>
    </location>
</feature>
<dbReference type="SMART" id="SM00443">
    <property type="entry name" value="G_patch"/>
    <property type="match status" value="1"/>
</dbReference>
<dbReference type="Pfam" id="PF01585">
    <property type="entry name" value="G-patch"/>
    <property type="match status" value="1"/>
</dbReference>
<evidence type="ECO:0000256" key="2">
    <source>
        <dbReference type="SAM" id="MobiDB-lite"/>
    </source>
</evidence>
<gene>
    <name evidence="4" type="primary">SPP382</name>
    <name evidence="4" type="ORF">FIM1_215</name>
</gene>
<dbReference type="PROSITE" id="PS50174">
    <property type="entry name" value="G_PATCH"/>
    <property type="match status" value="1"/>
</dbReference>
<feature type="coiled-coil region" evidence="1">
    <location>
        <begin position="180"/>
        <end position="214"/>
    </location>
</feature>
<sequence length="668" mass="77325">MEDGDKEEHKRRKLSPSMNSMSFIDPYGYSDEEEDVEDVEVKRTNNSMEKRYGIGAKLLSKMGYKQGEGLGRDGKGIVNPIETIARPKGVGLGMLSAVNNMDKGEKTDTSSSSEEENSSQKKSPVRFKSVSNAQLEGLVKDVKLLMEQNIQIPNNVTERINNSLLSNEDIEEIRRTTKDLLKISAEIKTVESSLERLRLESKRESQQRSILRETMNTMSENVDEKSETSAQLTLSEQITRCLEVDDEFLADKLCSFVLAKGLKPLASEDDLETAQVSQLQQIVDYLSYRMESKYTLNNTQSVIFRKIYEPLCRMLESTNDQNELIRRALVQYMPIIEFISCKEHFISTYVIPYLEKNLSESFLYDGFMVTYNQIQSVLEARELKMTKELMIHKFESFLKGWTASKRVVTEDVIILRETIGELKFYDLINTYWLPRFVDYFDSTFNLTDEFIDYNEKDGKGGYISEVAEVIHEYEPFFDSDTSRKVFEVIINSIQKVLFQWFVLQPKTFVPDAEYWVNHILNQICSETLAMNHSAELRNIYNFVRNPSLVSEHDEELTLHYLIRSTREQCSKRDEYNSTPMTKISTTFKTVVETFCHEHGLSLRRTATENTTIKILGREKVVPTFMVSNFSNNKKIHVALSDDILWLKKGNGTYKPIYIYELLHFTSDK</sequence>